<keyword evidence="1" id="KW-0812">Transmembrane</keyword>
<feature type="transmembrane region" description="Helical" evidence="1">
    <location>
        <begin position="21"/>
        <end position="42"/>
    </location>
</feature>
<name>A0A8S5QEV0_9CAUD</name>
<organism evidence="2">
    <name type="scientific">Siphoviridae sp. ctr2f5</name>
    <dbReference type="NCBI Taxonomy" id="2825684"/>
    <lineage>
        <taxon>Viruses</taxon>
        <taxon>Duplodnaviria</taxon>
        <taxon>Heunggongvirae</taxon>
        <taxon>Uroviricota</taxon>
        <taxon>Caudoviricetes</taxon>
    </lineage>
</organism>
<accession>A0A8S5QEV0</accession>
<keyword evidence="1" id="KW-1133">Transmembrane helix</keyword>
<evidence type="ECO:0000256" key="1">
    <source>
        <dbReference type="SAM" id="Phobius"/>
    </source>
</evidence>
<reference evidence="2" key="1">
    <citation type="journal article" date="2021" name="Proc. Natl. Acad. Sci. U.S.A.">
        <title>A Catalog of Tens of Thousands of Viruses from Human Metagenomes Reveals Hidden Associations with Chronic Diseases.</title>
        <authorList>
            <person name="Tisza M.J."/>
            <person name="Buck C.B."/>
        </authorList>
    </citation>
    <scope>NUCLEOTIDE SEQUENCE</scope>
    <source>
        <strain evidence="2">Ctr2f5</strain>
    </source>
</reference>
<sequence>MSCLSSGYCQSSILFSLRKRLSFLNVFRIYILLTSSSVFIAVSTPAEKSNVIRIYISQRCNIEKLYFSRCNVMPYLRQFLQRIGNYQLFNVCFFAVIQ</sequence>
<keyword evidence="1" id="KW-0472">Membrane</keyword>
<protein>
    <submittedName>
        <fullName evidence="2">Uncharacterized protein</fullName>
    </submittedName>
</protein>
<evidence type="ECO:0000313" key="2">
    <source>
        <dbReference type="EMBL" id="DAE17403.1"/>
    </source>
</evidence>
<dbReference type="EMBL" id="BK015639">
    <property type="protein sequence ID" value="DAE17403.1"/>
    <property type="molecule type" value="Genomic_DNA"/>
</dbReference>
<proteinExistence type="predicted"/>